<organism evidence="2 3">
    <name type="scientific">Cohnella soli</name>
    <dbReference type="NCBI Taxonomy" id="425005"/>
    <lineage>
        <taxon>Bacteria</taxon>
        <taxon>Bacillati</taxon>
        <taxon>Bacillota</taxon>
        <taxon>Bacilli</taxon>
        <taxon>Bacillales</taxon>
        <taxon>Paenibacillaceae</taxon>
        <taxon>Cohnella</taxon>
    </lineage>
</organism>
<keyword evidence="1" id="KW-1133">Transmembrane helix</keyword>
<sequence length="77" mass="8894">MVVKWILFLLAFGFLSWLQVRREIRERRSRTAFLYIGVMLIGLALGVWELSGAHVPSPHRPLEAAFKAFGRGLFHKQ</sequence>
<dbReference type="EMBL" id="JBHSMI010000067">
    <property type="protein sequence ID" value="MFC5407026.1"/>
    <property type="molecule type" value="Genomic_DNA"/>
</dbReference>
<evidence type="ECO:0000313" key="2">
    <source>
        <dbReference type="EMBL" id="MFC5407026.1"/>
    </source>
</evidence>
<keyword evidence="3" id="KW-1185">Reference proteome</keyword>
<evidence type="ECO:0000313" key="3">
    <source>
        <dbReference type="Proteomes" id="UP001596113"/>
    </source>
</evidence>
<feature type="transmembrane region" description="Helical" evidence="1">
    <location>
        <begin position="32"/>
        <end position="50"/>
    </location>
</feature>
<reference evidence="3" key="1">
    <citation type="journal article" date="2019" name="Int. J. Syst. Evol. Microbiol.">
        <title>The Global Catalogue of Microorganisms (GCM) 10K type strain sequencing project: providing services to taxonomists for standard genome sequencing and annotation.</title>
        <authorList>
            <consortium name="The Broad Institute Genomics Platform"/>
            <consortium name="The Broad Institute Genome Sequencing Center for Infectious Disease"/>
            <person name="Wu L."/>
            <person name="Ma J."/>
        </authorList>
    </citation>
    <scope>NUCLEOTIDE SEQUENCE [LARGE SCALE GENOMIC DNA]</scope>
    <source>
        <strain evidence="3">CGMCC 1.18575</strain>
    </source>
</reference>
<keyword evidence="1" id="KW-0812">Transmembrane</keyword>
<dbReference type="Proteomes" id="UP001596113">
    <property type="component" value="Unassembled WGS sequence"/>
</dbReference>
<keyword evidence="1" id="KW-0472">Membrane</keyword>
<dbReference type="RefSeq" id="WP_378139323.1">
    <property type="nucleotide sequence ID" value="NZ_JBHSMI010000067.1"/>
</dbReference>
<accession>A0ABW0I3R8</accession>
<evidence type="ECO:0000256" key="1">
    <source>
        <dbReference type="SAM" id="Phobius"/>
    </source>
</evidence>
<name>A0ABW0I3R8_9BACL</name>
<protein>
    <submittedName>
        <fullName evidence="2">Uncharacterized protein</fullName>
    </submittedName>
</protein>
<proteinExistence type="predicted"/>
<comment type="caution">
    <text evidence="2">The sequence shown here is derived from an EMBL/GenBank/DDBJ whole genome shotgun (WGS) entry which is preliminary data.</text>
</comment>
<gene>
    <name evidence="2" type="ORF">ACFPOF_30230</name>
</gene>